<evidence type="ECO:0000256" key="5">
    <source>
        <dbReference type="ARBA" id="ARBA00022989"/>
    </source>
</evidence>
<proteinExistence type="predicted"/>
<evidence type="ECO:0000313" key="10">
    <source>
        <dbReference type="EMBL" id="RRR99197.1"/>
    </source>
</evidence>
<comment type="caution">
    <text evidence="10">The sequence shown here is derived from an EMBL/GenBank/DDBJ whole genome shotgun (WGS) entry which is preliminary data.</text>
</comment>
<evidence type="ECO:0000256" key="1">
    <source>
        <dbReference type="ARBA" id="ARBA00004429"/>
    </source>
</evidence>
<keyword evidence="6 8" id="KW-0472">Membrane</keyword>
<keyword evidence="3" id="KW-0997">Cell inner membrane</keyword>
<dbReference type="SUPFAM" id="SSF103473">
    <property type="entry name" value="MFS general substrate transporter"/>
    <property type="match status" value="1"/>
</dbReference>
<dbReference type="InterPro" id="IPR005829">
    <property type="entry name" value="Sugar_transporter_CS"/>
</dbReference>
<evidence type="ECO:0000256" key="7">
    <source>
        <dbReference type="ARBA" id="ARBA00044273"/>
    </source>
</evidence>
<keyword evidence="2" id="KW-0813">Transport</keyword>
<feature type="transmembrane region" description="Helical" evidence="8">
    <location>
        <begin position="391"/>
        <end position="414"/>
    </location>
</feature>
<feature type="transmembrane region" description="Helical" evidence="8">
    <location>
        <begin position="268"/>
        <end position="287"/>
    </location>
</feature>
<dbReference type="PANTHER" id="PTHR23501:SF191">
    <property type="entry name" value="VACUOLAR BASIC AMINO ACID TRANSPORTER 4"/>
    <property type="match status" value="1"/>
</dbReference>
<gene>
    <name evidence="10" type="ORF">EIW28_10690</name>
</gene>
<feature type="transmembrane region" description="Helical" evidence="8">
    <location>
        <begin position="170"/>
        <end position="192"/>
    </location>
</feature>
<dbReference type="Gene3D" id="1.20.1250.20">
    <property type="entry name" value="MFS general substrate transporter like domains"/>
    <property type="match status" value="1"/>
</dbReference>
<feature type="transmembrane region" description="Helical" evidence="8">
    <location>
        <begin position="80"/>
        <end position="98"/>
    </location>
</feature>
<sequence>MPRSRERRRLALGAAGAAVLLGSIDAYVLVSVLVDMIDELDIPVNHLERATPLVTGYLLGYIAGMPLLGRVSDRFGRRPVIHACLAAFAIGSVVSALAQDLAPLVAGRALQGLAGGALLPVTMALAADLFAARRRAAVLGWVGAAQELGAVLGPLAGAGIAALVGWRGIFWVNVPLAVLAMAAVHVALPAAAPRRDARIDVIGGALLAVALGLFTIGLYNPEPEDAVLPAWGLPAIAGGLAVLALFAVQQRVAKVRLLDPAGVRRVPYAACLAASAAAGAVLMVTLVDTQLLAQTLLGLDSAGGALLLTWFLAGLPIGAVAGGALASRCGERLPSIAGFATAAGAYAWIAATVPDVGPGLTVAGLALGLTVAPLSSAALRAVPADRHGTAAAFAVVARMMGMLIGVAALTAWSLHRFQESTADLDTPLPFGVSEAEFLERQAVYLDALDRALAAQYADVFTAAAAICLAGAAASAALPGRPDVTRAVEAG</sequence>
<feature type="transmembrane region" description="Helical" evidence="8">
    <location>
        <begin position="50"/>
        <end position="68"/>
    </location>
</feature>
<organism evidence="10 11">
    <name type="scientific">Glycomyces terrestris</name>
    <dbReference type="NCBI Taxonomy" id="2493553"/>
    <lineage>
        <taxon>Bacteria</taxon>
        <taxon>Bacillati</taxon>
        <taxon>Actinomycetota</taxon>
        <taxon>Actinomycetes</taxon>
        <taxon>Glycomycetales</taxon>
        <taxon>Glycomycetaceae</taxon>
        <taxon>Glycomyces</taxon>
    </lineage>
</organism>
<keyword evidence="11" id="KW-1185">Reference proteome</keyword>
<comment type="subcellular location">
    <subcellularLocation>
        <location evidence="1">Cell inner membrane</location>
        <topology evidence="1">Multi-pass membrane protein</topology>
    </subcellularLocation>
</comment>
<evidence type="ECO:0000256" key="4">
    <source>
        <dbReference type="ARBA" id="ARBA00022692"/>
    </source>
</evidence>
<feature type="transmembrane region" description="Helical" evidence="8">
    <location>
        <begin position="138"/>
        <end position="164"/>
    </location>
</feature>
<feature type="transmembrane region" description="Helical" evidence="8">
    <location>
        <begin position="231"/>
        <end position="248"/>
    </location>
</feature>
<dbReference type="Gene3D" id="1.20.1720.10">
    <property type="entry name" value="Multidrug resistance protein D"/>
    <property type="match status" value="1"/>
</dbReference>
<keyword evidence="5 8" id="KW-1133">Transmembrane helix</keyword>
<dbReference type="AlphaFoldDB" id="A0A426UX90"/>
<dbReference type="InterPro" id="IPR036259">
    <property type="entry name" value="MFS_trans_sf"/>
</dbReference>
<accession>A0A426UX90</accession>
<feature type="domain" description="Major facilitator superfamily (MFS) profile" evidence="9">
    <location>
        <begin position="11"/>
        <end position="482"/>
    </location>
</feature>
<feature type="transmembrane region" description="Helical" evidence="8">
    <location>
        <begin position="307"/>
        <end position="326"/>
    </location>
</feature>
<dbReference type="CDD" id="cd17321">
    <property type="entry name" value="MFS_MMR_MDR_like"/>
    <property type="match status" value="1"/>
</dbReference>
<dbReference type="PROSITE" id="PS00216">
    <property type="entry name" value="SUGAR_TRANSPORT_1"/>
    <property type="match status" value="1"/>
</dbReference>
<dbReference type="PROSITE" id="PS50850">
    <property type="entry name" value="MFS"/>
    <property type="match status" value="1"/>
</dbReference>
<dbReference type="GO" id="GO:0005886">
    <property type="term" value="C:plasma membrane"/>
    <property type="evidence" value="ECO:0007669"/>
    <property type="project" value="UniProtKB-SubCell"/>
</dbReference>
<dbReference type="InterPro" id="IPR020846">
    <property type="entry name" value="MFS_dom"/>
</dbReference>
<dbReference type="InterPro" id="IPR011701">
    <property type="entry name" value="MFS"/>
</dbReference>
<keyword evidence="3" id="KW-1003">Cell membrane</keyword>
<dbReference type="Proteomes" id="UP000277256">
    <property type="component" value="Unassembled WGS sequence"/>
</dbReference>
<dbReference type="Pfam" id="PF07690">
    <property type="entry name" value="MFS_1"/>
    <property type="match status" value="1"/>
</dbReference>
<name>A0A426UX90_9ACTN</name>
<dbReference type="EMBL" id="RSEB01000003">
    <property type="protein sequence ID" value="RRR99197.1"/>
    <property type="molecule type" value="Genomic_DNA"/>
</dbReference>
<protein>
    <recommendedName>
        <fullName evidence="7">MFS-type drug efflux transporter P55</fullName>
    </recommendedName>
</protein>
<dbReference type="RefSeq" id="WP_125247715.1">
    <property type="nucleotide sequence ID" value="NZ_RSEB01000003.1"/>
</dbReference>
<evidence type="ECO:0000256" key="8">
    <source>
        <dbReference type="SAM" id="Phobius"/>
    </source>
</evidence>
<feature type="transmembrane region" description="Helical" evidence="8">
    <location>
        <begin position="110"/>
        <end position="131"/>
    </location>
</feature>
<dbReference type="OrthoDB" id="9814303at2"/>
<dbReference type="GO" id="GO:0022857">
    <property type="term" value="F:transmembrane transporter activity"/>
    <property type="evidence" value="ECO:0007669"/>
    <property type="project" value="InterPro"/>
</dbReference>
<feature type="transmembrane region" description="Helical" evidence="8">
    <location>
        <begin position="359"/>
        <end position="379"/>
    </location>
</feature>
<dbReference type="PANTHER" id="PTHR23501">
    <property type="entry name" value="MAJOR FACILITATOR SUPERFAMILY"/>
    <property type="match status" value="1"/>
</dbReference>
<keyword evidence="4 8" id="KW-0812">Transmembrane</keyword>
<reference evidence="10 11" key="1">
    <citation type="submission" date="2018-12" db="EMBL/GenBank/DDBJ databases">
        <title>Glycomyces sp. YIM 121974 draft genome.</title>
        <authorList>
            <person name="Li Q."/>
        </authorList>
    </citation>
    <scope>NUCLEOTIDE SEQUENCE [LARGE SCALE GENOMIC DNA]</scope>
    <source>
        <strain evidence="10 11">YIM 121974</strain>
    </source>
</reference>
<evidence type="ECO:0000313" key="11">
    <source>
        <dbReference type="Proteomes" id="UP000277256"/>
    </source>
</evidence>
<feature type="transmembrane region" description="Helical" evidence="8">
    <location>
        <begin position="199"/>
        <end position="219"/>
    </location>
</feature>
<evidence type="ECO:0000256" key="3">
    <source>
        <dbReference type="ARBA" id="ARBA00022519"/>
    </source>
</evidence>
<evidence type="ECO:0000256" key="6">
    <source>
        <dbReference type="ARBA" id="ARBA00023136"/>
    </source>
</evidence>
<evidence type="ECO:0000259" key="9">
    <source>
        <dbReference type="PROSITE" id="PS50850"/>
    </source>
</evidence>
<feature type="transmembrane region" description="Helical" evidence="8">
    <location>
        <begin position="333"/>
        <end position="353"/>
    </location>
</feature>
<evidence type="ECO:0000256" key="2">
    <source>
        <dbReference type="ARBA" id="ARBA00022448"/>
    </source>
</evidence>